<evidence type="ECO:0000313" key="3">
    <source>
        <dbReference type="Proteomes" id="UP000237798"/>
    </source>
</evidence>
<gene>
    <name evidence="2" type="ORF">CLLU_09150</name>
</gene>
<organism evidence="2 3">
    <name type="scientific">Clostridium luticellarii</name>
    <dbReference type="NCBI Taxonomy" id="1691940"/>
    <lineage>
        <taxon>Bacteria</taxon>
        <taxon>Bacillati</taxon>
        <taxon>Bacillota</taxon>
        <taxon>Clostridia</taxon>
        <taxon>Eubacteriales</taxon>
        <taxon>Clostridiaceae</taxon>
        <taxon>Clostridium</taxon>
    </lineage>
</organism>
<protein>
    <submittedName>
        <fullName evidence="2">Uncharacterized protein</fullName>
    </submittedName>
</protein>
<dbReference type="RefSeq" id="WP_106008405.1">
    <property type="nucleotide sequence ID" value="NZ_PVXP01000008.1"/>
</dbReference>
<name>A0A2T0BQC3_9CLOT</name>
<keyword evidence="1" id="KW-0732">Signal</keyword>
<keyword evidence="3" id="KW-1185">Reference proteome</keyword>
<evidence type="ECO:0000313" key="2">
    <source>
        <dbReference type="EMBL" id="PRR86083.1"/>
    </source>
</evidence>
<dbReference type="Proteomes" id="UP000237798">
    <property type="component" value="Unassembled WGS sequence"/>
</dbReference>
<reference evidence="2 3" key="1">
    <citation type="submission" date="2018-03" db="EMBL/GenBank/DDBJ databases">
        <title>Genome sequence of Clostridium luticellarii DSM 29923.</title>
        <authorList>
            <person name="Poehlein A."/>
            <person name="Daniel R."/>
        </authorList>
    </citation>
    <scope>NUCLEOTIDE SEQUENCE [LARGE SCALE GENOMIC DNA]</scope>
    <source>
        <strain evidence="2 3">DSM 29923</strain>
    </source>
</reference>
<comment type="caution">
    <text evidence="2">The sequence shown here is derived from an EMBL/GenBank/DDBJ whole genome shotgun (WGS) entry which is preliminary data.</text>
</comment>
<dbReference type="AlphaFoldDB" id="A0A2T0BQC3"/>
<evidence type="ECO:0000256" key="1">
    <source>
        <dbReference type="SAM" id="SignalP"/>
    </source>
</evidence>
<feature type="chain" id="PRO_5015585778" evidence="1">
    <location>
        <begin position="27"/>
        <end position="423"/>
    </location>
</feature>
<dbReference type="EMBL" id="PVXP01000008">
    <property type="protein sequence ID" value="PRR86083.1"/>
    <property type="molecule type" value="Genomic_DNA"/>
</dbReference>
<sequence length="423" mass="45837">MKVGKKTAMAISFTVGIAMFATTAFAEVTSKSGYDQLKDSLKYTAKACTGELSNYTVDTSFVIKDGTNVVYSSSDLSKYDISNKSKEAVNSTYNGSKKAESYYYVDKNTKINKPENSSSYSVTNFTDGTSWNITNPFDEDRASDLEKIADAIVGNLKDSVAVNTKQDGSRELSGSLNNTQIPSLINALVSFQFKNSFGGNTAASSSGEEGTDGRLNVPRLADNIFVKNIKGTVTTDKNGLIKTVLGSGVLSGTDKSGQNHNLTFELLLKIDNINSTTVKKPDLSGKKTIVQTANSSNPGKLSNPEKYLGKYTQNITIEKDGKFIKIGEATVTIEKIDNSTISGTYEAKYTSGYEDGNQKLNFSGNFDKQKNGGDAFNATVTATGDSKETEKGHLYLNPNYANIDFNLETNDPVFNPQYDKVFD</sequence>
<accession>A0A2T0BQC3</accession>
<feature type="signal peptide" evidence="1">
    <location>
        <begin position="1"/>
        <end position="26"/>
    </location>
</feature>
<proteinExistence type="predicted"/>
<dbReference type="OrthoDB" id="2518519at2"/>